<sequence>MGRAIQLGKKITATLNMPFMLSMSFRHEEKNYLCYAASVAKCSMNVAYRSYYNTIQNSVNKFTECGMFLGGSWQHQGYRSFNSVVKAISALSGKILDIATIS</sequence>
<evidence type="ECO:0000313" key="2">
    <source>
        <dbReference type="EMBL" id="GFS83452.1"/>
    </source>
</evidence>
<reference evidence="2" key="1">
    <citation type="submission" date="2020-08" db="EMBL/GenBank/DDBJ databases">
        <title>Multicomponent nature underlies the extraordinary mechanical properties of spider dragline silk.</title>
        <authorList>
            <person name="Kono N."/>
            <person name="Nakamura H."/>
            <person name="Mori M."/>
            <person name="Yoshida Y."/>
            <person name="Ohtoshi R."/>
            <person name="Malay A.D."/>
            <person name="Moran D.A.P."/>
            <person name="Tomita M."/>
            <person name="Numata K."/>
            <person name="Arakawa K."/>
        </authorList>
    </citation>
    <scope>NUCLEOTIDE SEQUENCE</scope>
</reference>
<feature type="domain" description="Mutator-like transposase" evidence="1">
    <location>
        <begin position="9"/>
        <end position="100"/>
    </location>
</feature>
<protein>
    <recommendedName>
        <fullName evidence="1">Mutator-like transposase domain-containing protein</fullName>
    </recommendedName>
</protein>
<accession>A0A8X6T6V5</accession>
<proteinExistence type="predicted"/>
<organism evidence="2 3">
    <name type="scientific">Nephila pilipes</name>
    <name type="common">Giant wood spider</name>
    <name type="synonym">Nephila maculata</name>
    <dbReference type="NCBI Taxonomy" id="299642"/>
    <lineage>
        <taxon>Eukaryota</taxon>
        <taxon>Metazoa</taxon>
        <taxon>Ecdysozoa</taxon>
        <taxon>Arthropoda</taxon>
        <taxon>Chelicerata</taxon>
        <taxon>Arachnida</taxon>
        <taxon>Araneae</taxon>
        <taxon>Araneomorphae</taxon>
        <taxon>Entelegynae</taxon>
        <taxon>Araneoidea</taxon>
        <taxon>Nephilidae</taxon>
        <taxon>Nephila</taxon>
    </lineage>
</organism>
<gene>
    <name evidence="2" type="ORF">NPIL_126601</name>
</gene>
<dbReference type="InterPro" id="IPR049012">
    <property type="entry name" value="Mutator_transp_dom"/>
</dbReference>
<dbReference type="AlphaFoldDB" id="A0A8X6T6V5"/>
<keyword evidence="3" id="KW-1185">Reference proteome</keyword>
<evidence type="ECO:0000313" key="3">
    <source>
        <dbReference type="Proteomes" id="UP000887013"/>
    </source>
</evidence>
<dbReference type="Pfam" id="PF20700">
    <property type="entry name" value="Mutator"/>
    <property type="match status" value="1"/>
</dbReference>
<name>A0A8X6T6V5_NEPPI</name>
<evidence type="ECO:0000259" key="1">
    <source>
        <dbReference type="Pfam" id="PF20700"/>
    </source>
</evidence>
<dbReference type="Proteomes" id="UP000887013">
    <property type="component" value="Unassembled WGS sequence"/>
</dbReference>
<dbReference type="EMBL" id="BMAW01003416">
    <property type="protein sequence ID" value="GFS83452.1"/>
    <property type="molecule type" value="Genomic_DNA"/>
</dbReference>
<comment type="caution">
    <text evidence="2">The sequence shown here is derived from an EMBL/GenBank/DDBJ whole genome shotgun (WGS) entry which is preliminary data.</text>
</comment>